<keyword evidence="3" id="KW-1185">Reference proteome</keyword>
<sequence length="288" mass="33916">MVTAVTNNQNDSYFPQYVLEPLTQDELKNFFDEISIKVLNHYIDTAVFSQPEILPGQEARPIQIPKEHFEQWIVQALNVKSVGSGNYPIDVVNREKSWGADIKGLRCKEDDNGRLKNRETNETSLIQKFIESGNQLDADFASRNYIKVKNEWIELWKNKLLEVKESEKLNEIYYFIVLIGIFKFYLLGLRVNINLISKEKIGIRKTSDKSIFLSGVIDDKYGSVKIYKSKKRLELRLKPKNLLNDQFLVAFDIPIYRKEINNMYELIQDEKKYESYLKEKVRKIFRIK</sequence>
<comment type="caution">
    <text evidence="2">The sequence shown here is derived from an EMBL/GenBank/DDBJ whole genome shotgun (WGS) entry which is preliminary data.</text>
</comment>
<keyword evidence="1" id="KW-1133">Transmembrane helix</keyword>
<evidence type="ECO:0000256" key="1">
    <source>
        <dbReference type="SAM" id="Phobius"/>
    </source>
</evidence>
<organism evidence="2 3">
    <name type="scientific">Persephonella atlantica</name>
    <dbReference type="NCBI Taxonomy" id="2699429"/>
    <lineage>
        <taxon>Bacteria</taxon>
        <taxon>Pseudomonadati</taxon>
        <taxon>Aquificota</taxon>
        <taxon>Aquificia</taxon>
        <taxon>Aquificales</taxon>
        <taxon>Hydrogenothermaceae</taxon>
        <taxon>Persephonella</taxon>
    </lineage>
</organism>
<evidence type="ECO:0000313" key="3">
    <source>
        <dbReference type="Proteomes" id="UP000772812"/>
    </source>
</evidence>
<dbReference type="EMBL" id="JAACYA010000002">
    <property type="protein sequence ID" value="MBK3333412.1"/>
    <property type="molecule type" value="Genomic_DNA"/>
</dbReference>
<evidence type="ECO:0008006" key="4">
    <source>
        <dbReference type="Google" id="ProtNLM"/>
    </source>
</evidence>
<dbReference type="Proteomes" id="UP000772812">
    <property type="component" value="Unassembled WGS sequence"/>
</dbReference>
<keyword evidence="1" id="KW-0812">Transmembrane</keyword>
<accession>A0ABS1GKF1</accession>
<protein>
    <recommendedName>
        <fullName evidence="4">Restriction endonuclease</fullName>
    </recommendedName>
</protein>
<feature type="transmembrane region" description="Helical" evidence="1">
    <location>
        <begin position="172"/>
        <end position="191"/>
    </location>
</feature>
<dbReference type="RefSeq" id="WP_200675027.1">
    <property type="nucleotide sequence ID" value="NZ_JAACYA010000002.1"/>
</dbReference>
<reference evidence="2 3" key="1">
    <citation type="journal article" date="2021" name="Syst. Appl. Microbiol.">
        <title>Persephonella atlantica sp. nov.: How to adapt to physico-chemical gradients in high temperature hydrothermal habitats.</title>
        <authorList>
            <person name="Francois D.X."/>
            <person name="Godfroy A."/>
            <person name="Mathien C."/>
            <person name="Aube J."/>
            <person name="Cathalot C."/>
            <person name="Lesongeur F."/>
            <person name="L'Haridon S."/>
            <person name="Philippon X."/>
            <person name="Roussel E.G."/>
        </authorList>
    </citation>
    <scope>NUCLEOTIDE SEQUENCE [LARGE SCALE GENOMIC DNA]</scope>
    <source>
        <strain evidence="2 3">MO1340</strain>
    </source>
</reference>
<keyword evidence="1" id="KW-0472">Membrane</keyword>
<proteinExistence type="predicted"/>
<name>A0ABS1GKF1_9AQUI</name>
<evidence type="ECO:0000313" key="2">
    <source>
        <dbReference type="EMBL" id="MBK3333412.1"/>
    </source>
</evidence>
<gene>
    <name evidence="2" type="ORF">GWK41_10085</name>
</gene>